<dbReference type="EMBL" id="NBCO01000016">
    <property type="protein sequence ID" value="ORC88634.1"/>
    <property type="molecule type" value="Genomic_DNA"/>
</dbReference>
<evidence type="ECO:0000313" key="2">
    <source>
        <dbReference type="EMBL" id="ORC88634.1"/>
    </source>
</evidence>
<feature type="region of interest" description="Disordered" evidence="1">
    <location>
        <begin position="317"/>
        <end position="342"/>
    </location>
</feature>
<gene>
    <name evidence="2" type="ORF">TM35_000162720</name>
</gene>
<dbReference type="VEuPathDB" id="TriTrypDB:TM35_000162720"/>
<organism evidence="2 3">
    <name type="scientific">Trypanosoma theileri</name>
    <dbReference type="NCBI Taxonomy" id="67003"/>
    <lineage>
        <taxon>Eukaryota</taxon>
        <taxon>Discoba</taxon>
        <taxon>Euglenozoa</taxon>
        <taxon>Kinetoplastea</taxon>
        <taxon>Metakinetoplastina</taxon>
        <taxon>Trypanosomatida</taxon>
        <taxon>Trypanosomatidae</taxon>
        <taxon>Trypanosoma</taxon>
    </lineage>
</organism>
<evidence type="ECO:0000256" key="1">
    <source>
        <dbReference type="SAM" id="MobiDB-lite"/>
    </source>
</evidence>
<feature type="compositionally biased region" description="Polar residues" evidence="1">
    <location>
        <begin position="317"/>
        <end position="326"/>
    </location>
</feature>
<keyword evidence="3" id="KW-1185">Reference proteome</keyword>
<accession>A0A1X0NVA2</accession>
<evidence type="ECO:0000313" key="3">
    <source>
        <dbReference type="Proteomes" id="UP000192257"/>
    </source>
</evidence>
<reference evidence="2 3" key="1">
    <citation type="submission" date="2017-03" db="EMBL/GenBank/DDBJ databases">
        <title>An alternative strategy for trypanosome survival in the mammalian bloodstream revealed through genome and transcriptome analysis of the ubiquitous bovine parasite Trypanosoma (Megatrypanum) theileri.</title>
        <authorList>
            <person name="Kelly S."/>
            <person name="Ivens A."/>
            <person name="Mott A."/>
            <person name="O'Neill E."/>
            <person name="Emms D."/>
            <person name="Macleod O."/>
            <person name="Voorheis P."/>
            <person name="Matthews J."/>
            <person name="Matthews K."/>
            <person name="Carrington M."/>
        </authorList>
    </citation>
    <scope>NUCLEOTIDE SEQUENCE [LARGE SCALE GENOMIC DNA]</scope>
    <source>
        <strain evidence="2">Edinburgh</strain>
    </source>
</reference>
<dbReference type="RefSeq" id="XP_028882700.1">
    <property type="nucleotide sequence ID" value="XM_029026144.1"/>
</dbReference>
<dbReference type="GeneID" id="39985924"/>
<comment type="caution">
    <text evidence="2">The sequence shown here is derived from an EMBL/GenBank/DDBJ whole genome shotgun (WGS) entry which is preliminary data.</text>
</comment>
<protein>
    <submittedName>
        <fullName evidence="2">Uncharacterized protein</fullName>
    </submittedName>
</protein>
<sequence>MTCVLVDFDCSTVVYGGWSPAELHQCAPQADVLVSRQPAVAIVETIAARLRPSMLFAPFETLRCFWNPLQQELPTAAEVLRSGGTCCMQVSWNNRSARPSASTDDMTEKGIWFRFVSTFQHRKYSFERSPKQLAVFLSVLQVSFPHLLVPVAKEPTLQVARALISFIENHAEELCAYLPLLYFFYEVDDRSVVNFFNLLEELVHRRQVNECNLNDALRPRESSWFGWNAPKPISGEINLSDDISFMDANADRLPQTLKTKFLFVRARMEALKRAQDAAVALREALIEDVEAFESTVELLGRSQGKLMRYGCEGWSTPSNLSTSSRGNGEEEEEEERKKQQYLQQNEDTRRYVVGDTDIQIVKEAIIEFMNVASVLRGQVFGPILTALVDSVRTSEVTADAQYRYLRSVLSCARIVIYNEPFITGAKDIPRSSQVAQNRLLLRQVSEHHGKMRQLLRAFKLHIDDELRISERVMHKSLLSCCTHCFQAFTTFYDAFEARHHTKLIPTGGRRDSPVHPLLQLFYNTEEEQCKEGDHTEDQSDM</sequence>
<dbReference type="OrthoDB" id="270825at2759"/>
<name>A0A1X0NVA2_9TRYP</name>
<dbReference type="Proteomes" id="UP000192257">
    <property type="component" value="Unassembled WGS sequence"/>
</dbReference>
<dbReference type="AlphaFoldDB" id="A0A1X0NVA2"/>
<proteinExistence type="predicted"/>